<comment type="caution">
    <text evidence="5">The sequence shown here is derived from an EMBL/GenBank/DDBJ whole genome shotgun (WGS) entry which is preliminary data.</text>
</comment>
<feature type="region of interest" description="Disordered" evidence="3">
    <location>
        <begin position="1"/>
        <end position="20"/>
    </location>
</feature>
<dbReference type="Pfam" id="PF13499">
    <property type="entry name" value="EF-hand_7"/>
    <property type="match status" value="1"/>
</dbReference>
<feature type="compositionally biased region" description="Low complexity" evidence="3">
    <location>
        <begin position="113"/>
        <end position="123"/>
    </location>
</feature>
<sequence length="603" mass="68710">MSSKVAKNITTEPSPQSRVDGLLATYLSSDSVYEEVLSLIDTAQTPQSEDDAALSPDSMRKRRKKAEGGSSSGGSQDSSSSPGKQASSQLSPLSPPRGRSPRSLDKFHRTGGLPLSPRRSSPSPTSPTPPSSASFNFPHSPGSDDIYPPTSPMASPRDIKSIEMPEVDDDSQLESLPRFYLKDEHGKHRRRSLTYEAAEHVDEDPKDIWPNDPEAPISKEDFIGVTKDVCGFPSFFNSSFYDRVSSASPGGVVSRNSWSLYYTKYIQKEDRNARFFHAVAKPGEQHITRDDFVPLVSALLAFHAGLEFLSEHKEFQEKYAVTVITRIFFQADKTHDGKLTARMLRKSGVVEAFTKVDLEEDINKVTEFFSYEHFYVLYCRFWELDSDRDYKISRDDLLKYGDHSLSHMIVDRIFEAAPRPFGNGKGKGGRDTMGYEDFIYFMLSEEDKQNPISVKYWFECLDVDGDGHLSTLDMRGFYGVQAHRMQCLGHEVVPFEDVLCQFFDMIKPKEQGRLCEGDFLQGHCNKVSGSLFDALFNLNKYLQFESRDPFLERNKREDEFDNDWDRYACVDYNRLAMEEEQREEERREGMDWEGADNDAMMEE</sequence>
<dbReference type="CDD" id="cd21504">
    <property type="entry name" value="PPP2R3A_B-like"/>
    <property type="match status" value="1"/>
</dbReference>
<feature type="compositionally biased region" description="Basic and acidic residues" evidence="3">
    <location>
        <begin position="578"/>
        <end position="590"/>
    </location>
</feature>
<dbReference type="AlphaFoldDB" id="A0A9W7GM32"/>
<dbReference type="PROSITE" id="PS50222">
    <property type="entry name" value="EF_HAND_2"/>
    <property type="match status" value="1"/>
</dbReference>
<evidence type="ECO:0000313" key="6">
    <source>
        <dbReference type="Proteomes" id="UP001165065"/>
    </source>
</evidence>
<dbReference type="GO" id="GO:0019888">
    <property type="term" value="F:protein phosphatase regulator activity"/>
    <property type="evidence" value="ECO:0007669"/>
    <property type="project" value="TreeGrafter"/>
</dbReference>
<dbReference type="OrthoDB" id="5586at2759"/>
<dbReference type="Gene3D" id="1.10.238.220">
    <property type="match status" value="1"/>
</dbReference>
<feature type="domain" description="EF-hand" evidence="4">
    <location>
        <begin position="449"/>
        <end position="484"/>
    </location>
</feature>
<dbReference type="FunFam" id="1.10.238.10:FF:000025">
    <property type="entry name" value="serine/threonine-protein phosphatase 2A regulatory subunit B'' subunit alpha"/>
    <property type="match status" value="1"/>
</dbReference>
<gene>
    <name evidence="5" type="ORF">TrCOL_g4378</name>
</gene>
<dbReference type="PANTHER" id="PTHR14095">
    <property type="entry name" value="PHOSPHATASE 2A REGULATORY SUBUNIT-RELATED"/>
    <property type="match status" value="1"/>
</dbReference>
<dbReference type="InterPro" id="IPR041534">
    <property type="entry name" value="EF-hand_13"/>
</dbReference>
<dbReference type="InterPro" id="IPR002048">
    <property type="entry name" value="EF_hand_dom"/>
</dbReference>
<dbReference type="Gene3D" id="1.10.238.10">
    <property type="entry name" value="EF-hand"/>
    <property type="match status" value="1"/>
</dbReference>
<dbReference type="GO" id="GO:0005509">
    <property type="term" value="F:calcium ion binding"/>
    <property type="evidence" value="ECO:0007669"/>
    <property type="project" value="InterPro"/>
</dbReference>
<feature type="region of interest" description="Disordered" evidence="3">
    <location>
        <begin position="40"/>
        <end position="157"/>
    </location>
</feature>
<keyword evidence="6" id="KW-1185">Reference proteome</keyword>
<evidence type="ECO:0000256" key="3">
    <source>
        <dbReference type="SAM" id="MobiDB-lite"/>
    </source>
</evidence>
<dbReference type="PROSITE" id="PS00018">
    <property type="entry name" value="EF_HAND_1"/>
    <property type="match status" value="1"/>
</dbReference>
<dbReference type="Pfam" id="PF17958">
    <property type="entry name" value="EF-hand_13"/>
    <property type="match status" value="1"/>
</dbReference>
<evidence type="ECO:0000313" key="5">
    <source>
        <dbReference type="EMBL" id="GMI47226.1"/>
    </source>
</evidence>
<keyword evidence="1" id="KW-0479">Metal-binding</keyword>
<evidence type="ECO:0000256" key="2">
    <source>
        <dbReference type="ARBA" id="ARBA00022837"/>
    </source>
</evidence>
<feature type="compositionally biased region" description="Polar residues" evidence="3">
    <location>
        <begin position="1"/>
        <end position="17"/>
    </location>
</feature>
<evidence type="ECO:0000259" key="4">
    <source>
        <dbReference type="PROSITE" id="PS50222"/>
    </source>
</evidence>
<proteinExistence type="predicted"/>
<accession>A0A9W7GM32</accession>
<organism evidence="5 6">
    <name type="scientific">Triparma columacea</name>
    <dbReference type="NCBI Taxonomy" id="722753"/>
    <lineage>
        <taxon>Eukaryota</taxon>
        <taxon>Sar</taxon>
        <taxon>Stramenopiles</taxon>
        <taxon>Ochrophyta</taxon>
        <taxon>Bolidophyceae</taxon>
        <taxon>Parmales</taxon>
        <taxon>Triparmaceae</taxon>
        <taxon>Triparma</taxon>
    </lineage>
</organism>
<evidence type="ECO:0000256" key="1">
    <source>
        <dbReference type="ARBA" id="ARBA00022723"/>
    </source>
</evidence>
<feature type="region of interest" description="Disordered" evidence="3">
    <location>
        <begin position="578"/>
        <end position="603"/>
    </location>
</feature>
<name>A0A9W7GM32_9STRA</name>
<dbReference type="GO" id="GO:0000159">
    <property type="term" value="C:protein phosphatase type 2A complex"/>
    <property type="evidence" value="ECO:0007669"/>
    <property type="project" value="TreeGrafter"/>
</dbReference>
<feature type="compositionally biased region" description="Low complexity" evidence="3">
    <location>
        <begin position="73"/>
        <end position="92"/>
    </location>
</feature>
<protein>
    <recommendedName>
        <fullName evidence="4">EF-hand domain-containing protein</fullName>
    </recommendedName>
</protein>
<dbReference type="Proteomes" id="UP001165065">
    <property type="component" value="Unassembled WGS sequence"/>
</dbReference>
<dbReference type="InterPro" id="IPR011992">
    <property type="entry name" value="EF-hand-dom_pair"/>
</dbReference>
<reference evidence="6" key="1">
    <citation type="journal article" date="2023" name="Commun. Biol.">
        <title>Genome analysis of Parmales, the sister group of diatoms, reveals the evolutionary specialization of diatoms from phago-mixotrophs to photoautotrophs.</title>
        <authorList>
            <person name="Ban H."/>
            <person name="Sato S."/>
            <person name="Yoshikawa S."/>
            <person name="Yamada K."/>
            <person name="Nakamura Y."/>
            <person name="Ichinomiya M."/>
            <person name="Sato N."/>
            <person name="Blanc-Mathieu R."/>
            <person name="Endo H."/>
            <person name="Kuwata A."/>
            <person name="Ogata H."/>
        </authorList>
    </citation>
    <scope>NUCLEOTIDE SEQUENCE [LARGE SCALE GENOMIC DNA]</scope>
</reference>
<dbReference type="PANTHER" id="PTHR14095:SF0">
    <property type="entry name" value="MIP22305P"/>
    <property type="match status" value="1"/>
</dbReference>
<dbReference type="InterPro" id="IPR018247">
    <property type="entry name" value="EF_Hand_1_Ca_BS"/>
</dbReference>
<dbReference type="EMBL" id="BRYA01000335">
    <property type="protein sequence ID" value="GMI47226.1"/>
    <property type="molecule type" value="Genomic_DNA"/>
</dbReference>
<dbReference type="SUPFAM" id="SSF47473">
    <property type="entry name" value="EF-hand"/>
    <property type="match status" value="2"/>
</dbReference>
<dbReference type="FunFam" id="1.10.238.220:FF:000003">
    <property type="entry name" value="Phosphoprotein phosphatase 2A regulatory subunit"/>
    <property type="match status" value="1"/>
</dbReference>
<keyword evidence="2" id="KW-0106">Calcium</keyword>
<feature type="compositionally biased region" description="Acidic residues" evidence="3">
    <location>
        <begin position="591"/>
        <end position="603"/>
    </location>
</feature>